<gene>
    <name evidence="1" type="ORF">FQP90_13325</name>
</gene>
<dbReference type="AlphaFoldDB" id="A0A558GYS0"/>
<sequence>MNGAFEVSVWAREAFGGAAGELSARIPEAIRSAHATALTAHVAADMTTNDTYGHTLKVKQYELLVAQVREVPGVMIRRPQGMRFDLAVVPETNVAILPLRYATDRKDRREDSRLAAPVSDLRQSLLGLNSSAAPRQLTIDHAFVDDDALASGFEELEELDRQLRRFGRLVVIGYASNPAAGVWGIGWGDLELKNAATGEITWPHWETLPEISAGSAATHSLAADLSVVGRETSRFDSSTEDDDDFGLVARPSWARVPVSETTNENTAAERGVGE</sequence>
<organism evidence="1 2">
    <name type="scientific">Paenarthrobacter nitroguajacolicus</name>
    <name type="common">Arthrobacter nitroguajacolicus</name>
    <dbReference type="NCBI Taxonomy" id="211146"/>
    <lineage>
        <taxon>Bacteria</taxon>
        <taxon>Bacillati</taxon>
        <taxon>Actinomycetota</taxon>
        <taxon>Actinomycetes</taxon>
        <taxon>Micrococcales</taxon>
        <taxon>Micrococcaceae</taxon>
        <taxon>Paenarthrobacter</taxon>
    </lineage>
</organism>
<evidence type="ECO:0000313" key="2">
    <source>
        <dbReference type="Proteomes" id="UP000316500"/>
    </source>
</evidence>
<protein>
    <submittedName>
        <fullName evidence="1">Uncharacterized protein</fullName>
    </submittedName>
</protein>
<accession>A0A558GYS0</accession>
<name>A0A558GYS0_PAENT</name>
<dbReference type="OrthoDB" id="5099817at2"/>
<evidence type="ECO:0000313" key="1">
    <source>
        <dbReference type="EMBL" id="TVU62033.1"/>
    </source>
</evidence>
<dbReference type="RefSeq" id="WP_144651231.1">
    <property type="nucleotide sequence ID" value="NZ_VNFK01000009.1"/>
</dbReference>
<dbReference type="Proteomes" id="UP000316500">
    <property type="component" value="Unassembled WGS sequence"/>
</dbReference>
<dbReference type="EMBL" id="VNFK01000009">
    <property type="protein sequence ID" value="TVU62033.1"/>
    <property type="molecule type" value="Genomic_DNA"/>
</dbReference>
<comment type="caution">
    <text evidence="1">The sequence shown here is derived from an EMBL/GenBank/DDBJ whole genome shotgun (WGS) entry which is preliminary data.</text>
</comment>
<reference evidence="1 2" key="1">
    <citation type="submission" date="2019-07" db="EMBL/GenBank/DDBJ databases">
        <title>Diversity of Bacteria from Kongsfjorden, Arctic.</title>
        <authorList>
            <person name="Yu Y."/>
        </authorList>
    </citation>
    <scope>NUCLEOTIDE SEQUENCE [LARGE SCALE GENOMIC DNA]</scope>
    <source>
        <strain evidence="1 2">SM1928</strain>
    </source>
</reference>
<proteinExistence type="predicted"/>